<dbReference type="KEGG" id="boz:DBV39_01605"/>
<keyword evidence="3" id="KW-0175">Coiled coil</keyword>
<comment type="similarity">
    <text evidence="2">Belongs to the RmuC family.</text>
</comment>
<dbReference type="InterPro" id="IPR003798">
    <property type="entry name" value="DNA_recombination_RmuC"/>
</dbReference>
<evidence type="ECO:0000256" key="3">
    <source>
        <dbReference type="ARBA" id="ARBA00023054"/>
    </source>
</evidence>
<keyword evidence="4" id="KW-0233">DNA recombination</keyword>
<evidence type="ECO:0000256" key="2">
    <source>
        <dbReference type="ARBA" id="ARBA00009840"/>
    </source>
</evidence>
<dbReference type="AlphaFoldDB" id="A0A2R4XP39"/>
<dbReference type="OrthoDB" id="9765111at2"/>
<accession>A0A2R4XP39</accession>
<evidence type="ECO:0000313" key="7">
    <source>
        <dbReference type="Proteomes" id="UP000244571"/>
    </source>
</evidence>
<evidence type="ECO:0000256" key="1">
    <source>
        <dbReference type="ARBA" id="ARBA00003416"/>
    </source>
</evidence>
<reference evidence="6 7" key="1">
    <citation type="submission" date="2018-04" db="EMBL/GenBank/DDBJ databases">
        <title>Bordetella sp. HZ20 isolated from seawater.</title>
        <authorList>
            <person name="Sun C."/>
        </authorList>
    </citation>
    <scope>NUCLEOTIDE SEQUENCE [LARGE SCALE GENOMIC DNA]</scope>
    <source>
        <strain evidence="6 7">HZ20</strain>
    </source>
</reference>
<organism evidence="6 7">
    <name type="scientific">Orrella marina</name>
    <dbReference type="NCBI Taxonomy" id="2163011"/>
    <lineage>
        <taxon>Bacteria</taxon>
        <taxon>Pseudomonadati</taxon>
        <taxon>Pseudomonadota</taxon>
        <taxon>Betaproteobacteria</taxon>
        <taxon>Burkholderiales</taxon>
        <taxon>Alcaligenaceae</taxon>
        <taxon>Orrella</taxon>
    </lineage>
</organism>
<dbReference type="EMBL" id="CP028901">
    <property type="protein sequence ID" value="AWB35566.1"/>
    <property type="molecule type" value="Genomic_DNA"/>
</dbReference>
<evidence type="ECO:0000256" key="5">
    <source>
        <dbReference type="SAM" id="MobiDB-lite"/>
    </source>
</evidence>
<protein>
    <submittedName>
        <fullName evidence="6">DNA recombination protein RmuC</fullName>
    </submittedName>
</protein>
<dbReference type="Proteomes" id="UP000244571">
    <property type="component" value="Chromosome"/>
</dbReference>
<dbReference type="PANTHER" id="PTHR30563:SF0">
    <property type="entry name" value="DNA RECOMBINATION PROTEIN RMUC"/>
    <property type="match status" value="1"/>
</dbReference>
<comment type="function">
    <text evidence="1">Involved in DNA recombination.</text>
</comment>
<keyword evidence="7" id="KW-1185">Reference proteome</keyword>
<proteinExistence type="inferred from homology"/>
<dbReference type="GO" id="GO:0006310">
    <property type="term" value="P:DNA recombination"/>
    <property type="evidence" value="ECO:0007669"/>
    <property type="project" value="UniProtKB-KW"/>
</dbReference>
<name>A0A2R4XP39_9BURK</name>
<gene>
    <name evidence="6" type="ORF">DBV39_01605</name>
</gene>
<dbReference type="Pfam" id="PF02646">
    <property type="entry name" value="RmuC"/>
    <property type="match status" value="1"/>
</dbReference>
<dbReference type="Gene3D" id="1.20.120.20">
    <property type="entry name" value="Apolipoprotein"/>
    <property type="match status" value="1"/>
</dbReference>
<dbReference type="SUPFAM" id="SSF58113">
    <property type="entry name" value="Apolipoprotein A-I"/>
    <property type="match status" value="1"/>
</dbReference>
<evidence type="ECO:0000256" key="4">
    <source>
        <dbReference type="ARBA" id="ARBA00023172"/>
    </source>
</evidence>
<sequence>MLGLLITLLVLALVMIGLLWRARRQSGLAEVLTDDLVQILQAQERLEQVWRTELGQGNAQLRAEIQQSQQIFRQEILHANEQFRSAVARDATMARTEINEGLERFAGGFAQRLDSLVQANERRMQDLRDTVDKRLQLLQQDNAQRLDQMQRTVDEKLHATLEQRLGESFRQVSDRLEAVHKGLGEMQALAIGVGDLKRVLTNVKTRGTWGEVQLMRLIEDVLTPDQYATNVKTVPGSDAMVEVAIRLPGKSLDDQPVWLPIDAKFPKEEYERLQDAQDRSDKQAVQIAATALGRAIEAQARLIAQKYLAPPHTTDFGVMFLASESLYAEALRLPGLLDRLQSLRINVAGPANLGALLSSLQMGFKTLAIEQRSSEVWQTLRAVKTEFGKFGQALADVRKSLESASNRIGQTETRTRVMLRTLKHVEGGEEIEDSGVGESDSVLKAAAPSDDFSRTPDRH</sequence>
<feature type="region of interest" description="Disordered" evidence="5">
    <location>
        <begin position="428"/>
        <end position="459"/>
    </location>
</feature>
<evidence type="ECO:0000313" key="6">
    <source>
        <dbReference type="EMBL" id="AWB35566.1"/>
    </source>
</evidence>
<dbReference type="PANTHER" id="PTHR30563">
    <property type="entry name" value="DNA RECOMBINATION PROTEIN RMUC"/>
    <property type="match status" value="1"/>
</dbReference>